<proteinExistence type="predicted"/>
<organism evidence="1 2">
    <name type="scientific">Sphaerosporella brunnea</name>
    <dbReference type="NCBI Taxonomy" id="1250544"/>
    <lineage>
        <taxon>Eukaryota</taxon>
        <taxon>Fungi</taxon>
        <taxon>Dikarya</taxon>
        <taxon>Ascomycota</taxon>
        <taxon>Pezizomycotina</taxon>
        <taxon>Pezizomycetes</taxon>
        <taxon>Pezizales</taxon>
        <taxon>Pyronemataceae</taxon>
        <taxon>Sphaerosporella</taxon>
    </lineage>
</organism>
<gene>
    <name evidence="1" type="ORF">FN846DRAFT_1025978</name>
</gene>
<name>A0A5J5EBN0_9PEZI</name>
<evidence type="ECO:0000313" key="2">
    <source>
        <dbReference type="Proteomes" id="UP000326924"/>
    </source>
</evidence>
<dbReference type="InParanoid" id="A0A5J5EBN0"/>
<keyword evidence="2" id="KW-1185">Reference proteome</keyword>
<evidence type="ECO:0000313" key="1">
    <source>
        <dbReference type="EMBL" id="KAA8892935.1"/>
    </source>
</evidence>
<reference evidence="1 2" key="1">
    <citation type="submission" date="2019-09" db="EMBL/GenBank/DDBJ databases">
        <title>Draft genome of the ectomycorrhizal ascomycete Sphaerosporella brunnea.</title>
        <authorList>
            <consortium name="DOE Joint Genome Institute"/>
            <person name="Benucci G.M."/>
            <person name="Marozzi G."/>
            <person name="Antonielli L."/>
            <person name="Sanchez S."/>
            <person name="Marco P."/>
            <person name="Wang X."/>
            <person name="Falini L.B."/>
            <person name="Barry K."/>
            <person name="Haridas S."/>
            <person name="Lipzen A."/>
            <person name="Labutti K."/>
            <person name="Grigoriev I.V."/>
            <person name="Murat C."/>
            <person name="Martin F."/>
            <person name="Albertini E."/>
            <person name="Donnini D."/>
            <person name="Bonito G."/>
        </authorList>
    </citation>
    <scope>NUCLEOTIDE SEQUENCE [LARGE SCALE GENOMIC DNA]</scope>
    <source>
        <strain evidence="1 2">Sb_GMNB300</strain>
    </source>
</reference>
<sequence>MSEHFAQQLAELGEEERSWILRRWKMPGRRYDCSSVRSLKRSESCKRRRRRRRWRLLATPSLRFRRRSLHHSNNLCKGLYGSAFTELSAAELQGYLRLETHKATPAVGEARRMERELARRPGRIEARFYAASSSPSRRCATACSSRRAHAKCFAYPALTPSRNEKKKTHLTQDNKLVLTNLCVDYQAEHVQNNKGRFWQKDY</sequence>
<accession>A0A5J5EBN0</accession>
<dbReference type="OrthoDB" id="5431011at2759"/>
<dbReference type="EMBL" id="VXIS01000543">
    <property type="protein sequence ID" value="KAA8892935.1"/>
    <property type="molecule type" value="Genomic_DNA"/>
</dbReference>
<comment type="caution">
    <text evidence="1">The sequence shown here is derived from an EMBL/GenBank/DDBJ whole genome shotgun (WGS) entry which is preliminary data.</text>
</comment>
<protein>
    <submittedName>
        <fullName evidence="1">Uncharacterized protein</fullName>
    </submittedName>
</protein>
<dbReference type="Proteomes" id="UP000326924">
    <property type="component" value="Unassembled WGS sequence"/>
</dbReference>
<dbReference type="AlphaFoldDB" id="A0A5J5EBN0"/>